<dbReference type="Gene3D" id="1.25.40.20">
    <property type="entry name" value="Ankyrin repeat-containing domain"/>
    <property type="match status" value="1"/>
</dbReference>
<dbReference type="GO" id="GO:0005829">
    <property type="term" value="C:cytosol"/>
    <property type="evidence" value="ECO:0007669"/>
    <property type="project" value="TreeGrafter"/>
</dbReference>
<dbReference type="PANTHER" id="PTHR46832">
    <property type="entry name" value="5'-METHYLTHIOADENOSINE/S-ADENOSYLHOMOCYSTEINE NUCLEOSIDASE"/>
    <property type="match status" value="1"/>
</dbReference>
<dbReference type="NCBIfam" id="NF004079">
    <property type="entry name" value="PRK05584.1"/>
    <property type="match status" value="1"/>
</dbReference>
<dbReference type="HOGENOM" id="CLU_561256_0_0_5"/>
<evidence type="ECO:0000313" key="9">
    <source>
        <dbReference type="Proteomes" id="UP000001591"/>
    </source>
</evidence>
<keyword evidence="4 8" id="KW-0378">Hydrolase</keyword>
<dbReference type="Pfam" id="PF01048">
    <property type="entry name" value="PNP_UDP_1"/>
    <property type="match status" value="1"/>
</dbReference>
<gene>
    <name evidence="8" type="primary">mtnN</name>
    <name evidence="8" type="ordered locus">RC1_0642</name>
</gene>
<dbReference type="CDD" id="cd09008">
    <property type="entry name" value="MTAN"/>
    <property type="match status" value="1"/>
</dbReference>
<dbReference type="eggNOG" id="COG0775">
    <property type="taxonomic scope" value="Bacteria"/>
</dbReference>
<dbReference type="SMART" id="SM00248">
    <property type="entry name" value="ANK"/>
    <property type="match status" value="5"/>
</dbReference>
<proteinExistence type="predicted"/>
<dbReference type="EC" id="3.2.2.9" evidence="2"/>
<dbReference type="Gene3D" id="3.40.50.1580">
    <property type="entry name" value="Nucleoside phosphorylase domain"/>
    <property type="match status" value="1"/>
</dbReference>
<dbReference type="Proteomes" id="UP000001591">
    <property type="component" value="Chromosome"/>
</dbReference>
<dbReference type="EMBL" id="CP000613">
    <property type="protein sequence ID" value="ACI98077.1"/>
    <property type="molecule type" value="Genomic_DNA"/>
</dbReference>
<evidence type="ECO:0000256" key="4">
    <source>
        <dbReference type="ARBA" id="ARBA00022801"/>
    </source>
</evidence>
<dbReference type="Pfam" id="PF00023">
    <property type="entry name" value="Ank"/>
    <property type="match status" value="1"/>
</dbReference>
<name>B6IRJ1_RHOCS</name>
<dbReference type="InterPro" id="IPR010049">
    <property type="entry name" value="MTA_SAH_Nsdase"/>
</dbReference>
<feature type="domain" description="Nucleoside phosphorylase" evidence="7">
    <location>
        <begin position="238"/>
        <end position="482"/>
    </location>
</feature>
<dbReference type="GO" id="GO:0019284">
    <property type="term" value="P:L-methionine salvage from S-adenosylmethionine"/>
    <property type="evidence" value="ECO:0007669"/>
    <property type="project" value="TreeGrafter"/>
</dbReference>
<dbReference type="NCBIfam" id="TIGR01704">
    <property type="entry name" value="MTA_SAH-Nsdase"/>
    <property type="match status" value="1"/>
</dbReference>
<dbReference type="KEGG" id="rce:RC1_0642"/>
<dbReference type="UniPathway" id="UPA00904">
    <property type="reaction ID" value="UER00871"/>
</dbReference>
<evidence type="ECO:0000256" key="2">
    <source>
        <dbReference type="ARBA" id="ARBA00011974"/>
    </source>
</evidence>
<dbReference type="Pfam" id="PF12796">
    <property type="entry name" value="Ank_2"/>
    <property type="match status" value="1"/>
</dbReference>
<dbReference type="PROSITE" id="PS50088">
    <property type="entry name" value="ANK_REPEAT"/>
    <property type="match status" value="3"/>
</dbReference>
<evidence type="ECO:0000256" key="1">
    <source>
        <dbReference type="ARBA" id="ARBA00004945"/>
    </source>
</evidence>
<dbReference type="GO" id="GO:0009164">
    <property type="term" value="P:nucleoside catabolic process"/>
    <property type="evidence" value="ECO:0007669"/>
    <property type="project" value="InterPro"/>
</dbReference>
<dbReference type="PANTHER" id="PTHR46832:SF1">
    <property type="entry name" value="5'-METHYLTHIOADENOSINE_S-ADENOSYLHOMOCYSTEINE NUCLEOSIDASE"/>
    <property type="match status" value="1"/>
</dbReference>
<dbReference type="PROSITE" id="PS50297">
    <property type="entry name" value="ANK_REP_REGION"/>
    <property type="match status" value="2"/>
</dbReference>
<dbReference type="eggNOG" id="COG0666">
    <property type="taxonomic scope" value="Bacteria"/>
</dbReference>
<dbReference type="SUPFAM" id="SSF48403">
    <property type="entry name" value="Ankyrin repeat"/>
    <property type="match status" value="1"/>
</dbReference>
<dbReference type="GO" id="GO:0019509">
    <property type="term" value="P:L-methionine salvage from methylthioadenosine"/>
    <property type="evidence" value="ECO:0007669"/>
    <property type="project" value="UniProtKB-UniPathway"/>
</dbReference>
<keyword evidence="6" id="KW-0040">ANK repeat</keyword>
<dbReference type="AlphaFoldDB" id="B6IRJ1"/>
<keyword evidence="3" id="KW-0028">Amino-acid biosynthesis</keyword>
<keyword evidence="8" id="KW-0326">Glycosidase</keyword>
<dbReference type="InterPro" id="IPR035994">
    <property type="entry name" value="Nucleoside_phosphorylase_sf"/>
</dbReference>
<evidence type="ECO:0000256" key="5">
    <source>
        <dbReference type="ARBA" id="ARBA00023167"/>
    </source>
</evidence>
<dbReference type="GO" id="GO:0008930">
    <property type="term" value="F:methylthioadenosine nucleosidase activity"/>
    <property type="evidence" value="ECO:0007669"/>
    <property type="project" value="InterPro"/>
</dbReference>
<reference evidence="8 9" key="1">
    <citation type="journal article" date="2010" name="BMC Genomics">
        <title>Metabolic flexibility revealed in the genome of the cyst-forming alpha-1 proteobacterium Rhodospirillum centenum.</title>
        <authorList>
            <person name="Lu Y.K."/>
            <person name="Marden J."/>
            <person name="Han M."/>
            <person name="Swingley W.D."/>
            <person name="Mastrian S.D."/>
            <person name="Chowdhury S.R."/>
            <person name="Hao J."/>
            <person name="Helmy T."/>
            <person name="Kim S."/>
            <person name="Kurdoglu A.A."/>
            <person name="Matthies H.J."/>
            <person name="Rollo D."/>
            <person name="Stothard P."/>
            <person name="Blankenship R.E."/>
            <person name="Bauer C.E."/>
            <person name="Touchman J.W."/>
        </authorList>
    </citation>
    <scope>NUCLEOTIDE SEQUENCE [LARGE SCALE GENOMIC DNA]</scope>
    <source>
        <strain evidence="9">ATCC 51521 / SW</strain>
    </source>
</reference>
<dbReference type="InterPro" id="IPR000845">
    <property type="entry name" value="Nucleoside_phosphorylase_d"/>
</dbReference>
<evidence type="ECO:0000313" key="8">
    <source>
        <dbReference type="EMBL" id="ACI98077.1"/>
    </source>
</evidence>
<dbReference type="GO" id="GO:0008782">
    <property type="term" value="F:adenosylhomocysteine nucleosidase activity"/>
    <property type="evidence" value="ECO:0007669"/>
    <property type="project" value="UniProtKB-EC"/>
</dbReference>
<sequence>MVHPERVREIGMTGLAELLAAVTAGDAAGAARIAGADPGLLAERGPDGATPILLAAYRGARPVQEALRPLKPALDLYEAAALGDLDRVVALVEAEPSAIDRPAPDGRTALGLAAFFGRQAVVDWLLARGADATPPAMGPTALPPLHAAAVGRHLAIARALLAHGAAPDAPRHGGYTALHAAARNGHLELIALLLEHGADPHRAAADGATALSLARAAGHARAVTLLEAGGGRSADAPFGLLCAIPEEIAHFGPHFVESEAETIGGFVFRRGLLDGRHAVVVECGIGKVNAAVVSTLLIERFGCRLLLFSGVAGGVDPALGIGDVVVGTRLVQHDYGALVRGNLRVYQPGVTPVPGVADTHGYTLDPAVEATVRAALDGLELPPIPAEATGGAERTPRITFGTIATGDQFVNCESTRQRLHERFGAAAVEMEGAAVAQVAERFGVPCLVIRSLSDLAGAESHMDFYTFVAAAARCASLLLRRVASAL</sequence>
<dbReference type="SUPFAM" id="SSF53167">
    <property type="entry name" value="Purine and uridine phosphorylases"/>
    <property type="match status" value="1"/>
</dbReference>
<organism evidence="8 9">
    <name type="scientific">Rhodospirillum centenum (strain ATCC 51521 / SW)</name>
    <dbReference type="NCBI Taxonomy" id="414684"/>
    <lineage>
        <taxon>Bacteria</taxon>
        <taxon>Pseudomonadati</taxon>
        <taxon>Pseudomonadota</taxon>
        <taxon>Alphaproteobacteria</taxon>
        <taxon>Rhodospirillales</taxon>
        <taxon>Rhodospirillaceae</taxon>
        <taxon>Rhodospirillum</taxon>
    </lineage>
</organism>
<keyword evidence="5" id="KW-0486">Methionine biosynthesis</keyword>
<keyword evidence="9" id="KW-1185">Reference proteome</keyword>
<feature type="repeat" description="ANK" evidence="6">
    <location>
        <begin position="173"/>
        <end position="205"/>
    </location>
</feature>
<evidence type="ECO:0000256" key="6">
    <source>
        <dbReference type="PROSITE-ProRule" id="PRU00023"/>
    </source>
</evidence>
<dbReference type="InterPro" id="IPR002110">
    <property type="entry name" value="Ankyrin_rpt"/>
</dbReference>
<protein>
    <recommendedName>
        <fullName evidence="2">adenosylhomocysteine nucleosidase</fullName>
        <ecNumber evidence="2">3.2.2.9</ecNumber>
    </recommendedName>
</protein>
<comment type="pathway">
    <text evidence="1">Amino-acid biosynthesis; L-methionine biosynthesis via salvage pathway; S-methyl-5-thio-alpha-D-ribose 1-phosphate from S-methyl-5'-thioadenosine (hydrolase route): step 1/2.</text>
</comment>
<dbReference type="STRING" id="414684.RC1_0642"/>
<evidence type="ECO:0000259" key="7">
    <source>
        <dbReference type="Pfam" id="PF01048"/>
    </source>
</evidence>
<feature type="repeat" description="ANK" evidence="6">
    <location>
        <begin position="105"/>
        <end position="131"/>
    </location>
</feature>
<dbReference type="InterPro" id="IPR036770">
    <property type="entry name" value="Ankyrin_rpt-contain_sf"/>
</dbReference>
<evidence type="ECO:0000256" key="3">
    <source>
        <dbReference type="ARBA" id="ARBA00022605"/>
    </source>
</evidence>
<accession>B6IRJ1</accession>
<feature type="repeat" description="ANK" evidence="6">
    <location>
        <begin position="140"/>
        <end position="172"/>
    </location>
</feature>